<feature type="region of interest" description="Disordered" evidence="1">
    <location>
        <begin position="319"/>
        <end position="340"/>
    </location>
</feature>
<feature type="region of interest" description="Disordered" evidence="1">
    <location>
        <begin position="240"/>
        <end position="288"/>
    </location>
</feature>
<sequence>MRRAREECSPALQEYIRWLEARQPEQASQPSASRQHSTTVNSMGSVLFPENLSLQSAQATGRTAKTVNSLASSNAAELIGDREEADRALRDYILWLEVNDARAASGRRASFTINSLASSDAVDLQSIYEAETSKAVEKYCAWRQMQEEADIRPAKHASLSMDSLASDLIPSSPSPDAIQWLLEQNSGHGAMGRKESGSLVVNLSEGSGSERSDSKKRALTVLSLPPLDEVSDYVGDDLFTSSGKNPSSGNNTMSARVLSSSSGSTTRAQLLSKSSGSFSSRSGRSDAARRYVDPGTLLSFESEGDGLLDDQLLSSEGRVRFGQASRRPPRASGEPNTTGRECLASQNHVRSSGSVIKHEAMWPPVDPETLRSFEGEASDHLSQDEFPLRSLQSMDRFERKAVVPMY</sequence>
<accession>A0A812XC17</accession>
<feature type="compositionally biased region" description="Low complexity" evidence="1">
    <location>
        <begin position="272"/>
        <end position="282"/>
    </location>
</feature>
<feature type="compositionally biased region" description="Polar residues" evidence="1">
    <location>
        <begin position="240"/>
        <end position="271"/>
    </location>
</feature>
<reference evidence="2" key="1">
    <citation type="submission" date="2021-02" db="EMBL/GenBank/DDBJ databases">
        <authorList>
            <person name="Dougan E. K."/>
            <person name="Rhodes N."/>
            <person name="Thang M."/>
            <person name="Chan C."/>
        </authorList>
    </citation>
    <scope>NUCLEOTIDE SEQUENCE</scope>
</reference>
<proteinExistence type="predicted"/>
<comment type="caution">
    <text evidence="2">The sequence shown here is derived from an EMBL/GenBank/DDBJ whole genome shotgun (WGS) entry which is preliminary data.</text>
</comment>
<evidence type="ECO:0000256" key="1">
    <source>
        <dbReference type="SAM" id="MobiDB-lite"/>
    </source>
</evidence>
<keyword evidence="3" id="KW-1185">Reference proteome</keyword>
<dbReference type="EMBL" id="CAJNIZ010045560">
    <property type="protein sequence ID" value="CAE7723828.1"/>
    <property type="molecule type" value="Genomic_DNA"/>
</dbReference>
<dbReference type="OrthoDB" id="428814at2759"/>
<organism evidence="2 3">
    <name type="scientific">Symbiodinium pilosum</name>
    <name type="common">Dinoflagellate</name>
    <dbReference type="NCBI Taxonomy" id="2952"/>
    <lineage>
        <taxon>Eukaryota</taxon>
        <taxon>Sar</taxon>
        <taxon>Alveolata</taxon>
        <taxon>Dinophyceae</taxon>
        <taxon>Suessiales</taxon>
        <taxon>Symbiodiniaceae</taxon>
        <taxon>Symbiodinium</taxon>
    </lineage>
</organism>
<evidence type="ECO:0000313" key="2">
    <source>
        <dbReference type="EMBL" id="CAE7723828.1"/>
    </source>
</evidence>
<name>A0A812XC17_SYMPI</name>
<dbReference type="Proteomes" id="UP000649617">
    <property type="component" value="Unassembled WGS sequence"/>
</dbReference>
<gene>
    <name evidence="2" type="primary">SDN1</name>
    <name evidence="2" type="ORF">SPIL2461_LOCUS20672</name>
</gene>
<dbReference type="AlphaFoldDB" id="A0A812XC17"/>
<protein>
    <submittedName>
        <fullName evidence="2">SDN1 protein</fullName>
    </submittedName>
</protein>
<evidence type="ECO:0000313" key="3">
    <source>
        <dbReference type="Proteomes" id="UP000649617"/>
    </source>
</evidence>